<evidence type="ECO:0000313" key="3">
    <source>
        <dbReference type="EMBL" id="AFZ15424.1"/>
    </source>
</evidence>
<feature type="transmembrane region" description="Helical" evidence="2">
    <location>
        <begin position="27"/>
        <end position="54"/>
    </location>
</feature>
<protein>
    <submittedName>
        <fullName evidence="3">Type IV pilus assembly protein</fullName>
    </submittedName>
</protein>
<name>K9W6J0_9CYAN</name>
<proteinExistence type="predicted"/>
<feature type="coiled-coil region" evidence="1">
    <location>
        <begin position="64"/>
        <end position="108"/>
    </location>
</feature>
<dbReference type="STRING" id="1173022.Cri9333_4644"/>
<dbReference type="Gene3D" id="3.30.70.60">
    <property type="match status" value="1"/>
</dbReference>
<evidence type="ECO:0000313" key="4">
    <source>
        <dbReference type="Proteomes" id="UP000010472"/>
    </source>
</evidence>
<accession>K9W6J0</accession>
<organism evidence="3 4">
    <name type="scientific">Crinalium epipsammum PCC 9333</name>
    <dbReference type="NCBI Taxonomy" id="1173022"/>
    <lineage>
        <taxon>Bacteria</taxon>
        <taxon>Bacillati</taxon>
        <taxon>Cyanobacteriota</taxon>
        <taxon>Cyanophyceae</taxon>
        <taxon>Gomontiellales</taxon>
        <taxon>Gomontiellaceae</taxon>
        <taxon>Crinalium</taxon>
    </lineage>
</organism>
<evidence type="ECO:0000256" key="2">
    <source>
        <dbReference type="SAM" id="Phobius"/>
    </source>
</evidence>
<keyword evidence="2" id="KW-1133">Transmembrane helix</keyword>
<keyword evidence="4" id="KW-1185">Reference proteome</keyword>
<dbReference type="AlphaFoldDB" id="K9W6J0"/>
<keyword evidence="2" id="KW-0472">Membrane</keyword>
<keyword evidence="2" id="KW-0812">Transmembrane</keyword>
<dbReference type="Proteomes" id="UP000010472">
    <property type="component" value="Chromosome"/>
</dbReference>
<reference evidence="3 4" key="1">
    <citation type="submission" date="2012-06" db="EMBL/GenBank/DDBJ databases">
        <title>Finished chromosome of genome of Crinalium epipsammum PCC 9333.</title>
        <authorList>
            <consortium name="US DOE Joint Genome Institute"/>
            <person name="Gugger M."/>
            <person name="Coursin T."/>
            <person name="Rippka R."/>
            <person name="Tandeau De Marsac N."/>
            <person name="Huntemann M."/>
            <person name="Wei C.-L."/>
            <person name="Han J."/>
            <person name="Detter J.C."/>
            <person name="Han C."/>
            <person name="Tapia R."/>
            <person name="Davenport K."/>
            <person name="Daligault H."/>
            <person name="Erkkila T."/>
            <person name="Gu W."/>
            <person name="Munk A.C.C."/>
            <person name="Teshima H."/>
            <person name="Xu Y."/>
            <person name="Chain P."/>
            <person name="Chen A."/>
            <person name="Krypides N."/>
            <person name="Mavromatis K."/>
            <person name="Markowitz V."/>
            <person name="Szeto E."/>
            <person name="Ivanova N."/>
            <person name="Mikhailova N."/>
            <person name="Ovchinnikova G."/>
            <person name="Pagani I."/>
            <person name="Pati A."/>
            <person name="Goodwin L."/>
            <person name="Peters L."/>
            <person name="Pitluck S."/>
            <person name="Woyke T."/>
            <person name="Kerfeld C."/>
        </authorList>
    </citation>
    <scope>NUCLEOTIDE SEQUENCE [LARGE SCALE GENOMIC DNA]</scope>
    <source>
        <strain evidence="3 4">PCC 9333</strain>
    </source>
</reference>
<dbReference type="RefSeq" id="WP_015205514.1">
    <property type="nucleotide sequence ID" value="NC_019753.1"/>
</dbReference>
<evidence type="ECO:0000256" key="1">
    <source>
        <dbReference type="SAM" id="Coils"/>
    </source>
</evidence>
<dbReference type="KEGG" id="cep:Cri9333_4644"/>
<sequence>MTYTETEEFIPGNLEQDLQEGPSYPNAFGITFTPIIGGAIFAILGLLGAGYLFANTVLPTYQSNQELQTKIDETEAQIQQKQGSQQKINDAQQKLDLAKRQKQEVLALFAKEKTIDTLLIDINGFINARQGSLQGFEPERLDPLASVIKDGSLGANLDNKVKKQGATVSLEGSFDQIQSILRSVERLEQLLLIRDFKADLDKSTQKVRVDLQGKVIPQEKPTTNIKTTFKVNAIIPLTPEEAAAAASQPKK</sequence>
<keyword evidence="1" id="KW-0175">Coiled coil</keyword>
<dbReference type="InterPro" id="IPR014717">
    <property type="entry name" value="Transl_elong_EF1B/ribsomal_bS6"/>
</dbReference>
<dbReference type="OrthoDB" id="483469at2"/>
<gene>
    <name evidence="3" type="ORF">Cri9333_4644</name>
</gene>
<dbReference type="HOGENOM" id="CLU_086007_1_0_3"/>
<dbReference type="eggNOG" id="COG3167">
    <property type="taxonomic scope" value="Bacteria"/>
</dbReference>
<dbReference type="EMBL" id="CP003620">
    <property type="protein sequence ID" value="AFZ15424.1"/>
    <property type="molecule type" value="Genomic_DNA"/>
</dbReference>